<reference evidence="2 3" key="1">
    <citation type="submission" date="2019-10" db="EMBL/GenBank/DDBJ databases">
        <title>The Genome Sequence of Clostridium tarantellae Isolated from Fish Brain.</title>
        <authorList>
            <person name="Bano L."/>
            <person name="Kiel M."/>
            <person name="Sales G."/>
            <person name="Doxey A.C."/>
            <person name="Mansfield M.J."/>
            <person name="Schiavone M."/>
            <person name="Rossetto O."/>
            <person name="Pirazzini M."/>
            <person name="Dobrindt U."/>
            <person name="Montecucco C."/>
        </authorList>
    </citation>
    <scope>NUCLEOTIDE SEQUENCE [LARGE SCALE GENOMIC DNA]</scope>
    <source>
        <strain evidence="2 3">DSM 3997</strain>
    </source>
</reference>
<keyword evidence="3" id="KW-1185">Reference proteome</keyword>
<protein>
    <submittedName>
        <fullName evidence="2">Uncharacterized protein</fullName>
    </submittedName>
</protein>
<feature type="non-terminal residue" evidence="2">
    <location>
        <position position="134"/>
    </location>
</feature>
<dbReference type="RefSeq" id="WP_152892221.1">
    <property type="nucleotide sequence ID" value="NZ_WHJC01000474.1"/>
</dbReference>
<keyword evidence="1" id="KW-0472">Membrane</keyword>
<keyword evidence="1" id="KW-1133">Transmembrane helix</keyword>
<evidence type="ECO:0000313" key="3">
    <source>
        <dbReference type="Proteomes" id="UP000430345"/>
    </source>
</evidence>
<dbReference type="Proteomes" id="UP000430345">
    <property type="component" value="Unassembled WGS sequence"/>
</dbReference>
<proteinExistence type="predicted"/>
<sequence>MLKVTQLEFLVRGMPECMLLFLAAYAIKKSPINKKKYFISVIIMAVTVYFIRLLPISYGVHTILSLFLFIILSVYINKIDLTTSIKAGIITFIIQIISEIINVGVIKFVLNKNINDIFSHPTLKILYGVPSTLI</sequence>
<organism evidence="2 3">
    <name type="scientific">Clostridium tarantellae</name>
    <dbReference type="NCBI Taxonomy" id="39493"/>
    <lineage>
        <taxon>Bacteria</taxon>
        <taxon>Bacillati</taxon>
        <taxon>Bacillota</taxon>
        <taxon>Clostridia</taxon>
        <taxon>Eubacteriales</taxon>
        <taxon>Clostridiaceae</taxon>
        <taxon>Clostridium</taxon>
    </lineage>
</organism>
<accession>A0A6I1MP14</accession>
<evidence type="ECO:0000313" key="2">
    <source>
        <dbReference type="EMBL" id="MPQ45165.1"/>
    </source>
</evidence>
<gene>
    <name evidence="2" type="ORF">GBZ86_15690</name>
</gene>
<dbReference type="EMBL" id="WHJC01000474">
    <property type="protein sequence ID" value="MPQ45165.1"/>
    <property type="molecule type" value="Genomic_DNA"/>
</dbReference>
<comment type="caution">
    <text evidence="2">The sequence shown here is derived from an EMBL/GenBank/DDBJ whole genome shotgun (WGS) entry which is preliminary data.</text>
</comment>
<keyword evidence="1" id="KW-0812">Transmembrane</keyword>
<evidence type="ECO:0000256" key="1">
    <source>
        <dbReference type="SAM" id="Phobius"/>
    </source>
</evidence>
<dbReference type="OrthoDB" id="1787445at2"/>
<feature type="transmembrane region" description="Helical" evidence="1">
    <location>
        <begin position="37"/>
        <end position="54"/>
    </location>
</feature>
<name>A0A6I1MP14_9CLOT</name>
<feature type="transmembrane region" description="Helical" evidence="1">
    <location>
        <begin position="89"/>
        <end position="110"/>
    </location>
</feature>
<feature type="transmembrane region" description="Helical" evidence="1">
    <location>
        <begin position="60"/>
        <end position="77"/>
    </location>
</feature>
<dbReference type="AlphaFoldDB" id="A0A6I1MP14"/>